<evidence type="ECO:0000259" key="3">
    <source>
        <dbReference type="Pfam" id="PF01156"/>
    </source>
</evidence>
<accession>A0A371PMT4</accession>
<keyword evidence="2" id="KW-0326">Glycosidase</keyword>
<dbReference type="Gene3D" id="3.90.245.10">
    <property type="entry name" value="Ribonucleoside hydrolase-like"/>
    <property type="match status" value="1"/>
</dbReference>
<keyword evidence="1 4" id="KW-0378">Hydrolase</keyword>
<name>A0A371PMT4_9BACL</name>
<keyword evidence="5" id="KW-1185">Reference proteome</keyword>
<dbReference type="GO" id="GO:0008477">
    <property type="term" value="F:purine nucleosidase activity"/>
    <property type="evidence" value="ECO:0007669"/>
    <property type="project" value="TreeGrafter"/>
</dbReference>
<dbReference type="PANTHER" id="PTHR12304:SF4">
    <property type="entry name" value="URIDINE NUCLEOSIDASE"/>
    <property type="match status" value="1"/>
</dbReference>
<dbReference type="PANTHER" id="PTHR12304">
    <property type="entry name" value="INOSINE-URIDINE PREFERRING NUCLEOSIDE HYDROLASE"/>
    <property type="match status" value="1"/>
</dbReference>
<dbReference type="GO" id="GO:0045437">
    <property type="term" value="F:uridine nucleosidase activity"/>
    <property type="evidence" value="ECO:0007669"/>
    <property type="project" value="UniProtKB-ARBA"/>
</dbReference>
<evidence type="ECO:0000256" key="1">
    <source>
        <dbReference type="ARBA" id="ARBA00022801"/>
    </source>
</evidence>
<evidence type="ECO:0000313" key="4">
    <source>
        <dbReference type="EMBL" id="REK77514.1"/>
    </source>
</evidence>
<dbReference type="PROSITE" id="PS01247">
    <property type="entry name" value="IUNH"/>
    <property type="match status" value="1"/>
</dbReference>
<dbReference type="InterPro" id="IPR036452">
    <property type="entry name" value="Ribo_hydro-like"/>
</dbReference>
<dbReference type="InterPro" id="IPR023186">
    <property type="entry name" value="IUNH"/>
</dbReference>
<dbReference type="Proteomes" id="UP000261905">
    <property type="component" value="Unassembled WGS sequence"/>
</dbReference>
<dbReference type="Pfam" id="PF01156">
    <property type="entry name" value="IU_nuc_hydro"/>
    <property type="match status" value="1"/>
</dbReference>
<dbReference type="SUPFAM" id="SSF53590">
    <property type="entry name" value="Nucleoside hydrolase"/>
    <property type="match status" value="1"/>
</dbReference>
<dbReference type="OrthoDB" id="9797882at2"/>
<organism evidence="4 5">
    <name type="scientific">Paenibacillus paeoniae</name>
    <dbReference type="NCBI Taxonomy" id="2292705"/>
    <lineage>
        <taxon>Bacteria</taxon>
        <taxon>Bacillati</taxon>
        <taxon>Bacillota</taxon>
        <taxon>Bacilli</taxon>
        <taxon>Bacillales</taxon>
        <taxon>Paenibacillaceae</taxon>
        <taxon>Paenibacillus</taxon>
    </lineage>
</organism>
<feature type="domain" description="Inosine/uridine-preferring nucleoside hydrolase" evidence="3">
    <location>
        <begin position="9"/>
        <end position="303"/>
    </location>
</feature>
<reference evidence="4 5" key="1">
    <citation type="submission" date="2018-08" db="EMBL/GenBank/DDBJ databases">
        <title>Paenibacillus sp. M4BSY-1, whole genome shotgun sequence.</title>
        <authorList>
            <person name="Tuo L."/>
        </authorList>
    </citation>
    <scope>NUCLEOTIDE SEQUENCE [LARGE SCALE GENOMIC DNA]</scope>
    <source>
        <strain evidence="4 5">M4BSY-1</strain>
    </source>
</reference>
<dbReference type="GO" id="GO:0006152">
    <property type="term" value="P:purine nucleoside catabolic process"/>
    <property type="evidence" value="ECO:0007669"/>
    <property type="project" value="TreeGrafter"/>
</dbReference>
<gene>
    <name evidence="4" type="ORF">DX130_11110</name>
</gene>
<evidence type="ECO:0000313" key="5">
    <source>
        <dbReference type="Proteomes" id="UP000261905"/>
    </source>
</evidence>
<protein>
    <submittedName>
        <fullName evidence="4">Nucleoside hydrolase</fullName>
    </submittedName>
</protein>
<proteinExistence type="predicted"/>
<dbReference type="RefSeq" id="WP_116045164.1">
    <property type="nucleotide sequence ID" value="NZ_QUBQ01000001.1"/>
</dbReference>
<dbReference type="CDD" id="cd02651">
    <property type="entry name" value="nuc_hydro_IU_UC_XIUA"/>
    <property type="match status" value="1"/>
</dbReference>
<sequence>MGKAEVKKIIIDCDPGHDDAIAILLAGADPRVDLIGITTVAGNAEVDKTTVNALKVCEIAGLMDTPVAKGASLPLVRKRETAADIHGDSGMDGPLLPMPTKAIADEHAVDFIIRELLASDGDITLVPTGPLTNIAMAMRKEPAIIPKIREIVLMGGGTLGNWTPAAEFNIFVDAEAAKVVFESGVPLTMFGLDLTHKAQATPEIQERIKRINHSVSDFVVELLQFFMQTYKEVFGFEGAPIHDACCVAYCIDPSIFTYRKLHVDIETKGEYSYGMTVIDMLGVTGKEPNVNVALDLDQDKFWELMIETLTKYSKAT</sequence>
<dbReference type="InterPro" id="IPR015910">
    <property type="entry name" value="I/U_nuclsd_hydro_CS"/>
</dbReference>
<comment type="caution">
    <text evidence="4">The sequence shown here is derived from an EMBL/GenBank/DDBJ whole genome shotgun (WGS) entry which is preliminary data.</text>
</comment>
<dbReference type="InterPro" id="IPR001910">
    <property type="entry name" value="Inosine/uridine_hydrolase_dom"/>
</dbReference>
<dbReference type="GO" id="GO:0005829">
    <property type="term" value="C:cytosol"/>
    <property type="evidence" value="ECO:0007669"/>
    <property type="project" value="TreeGrafter"/>
</dbReference>
<evidence type="ECO:0000256" key="2">
    <source>
        <dbReference type="ARBA" id="ARBA00023295"/>
    </source>
</evidence>
<dbReference type="AlphaFoldDB" id="A0A371PMT4"/>
<dbReference type="EMBL" id="QUBQ01000001">
    <property type="protein sequence ID" value="REK77514.1"/>
    <property type="molecule type" value="Genomic_DNA"/>
</dbReference>